<evidence type="ECO:0000313" key="1">
    <source>
        <dbReference type="EMBL" id="RJE81869.1"/>
    </source>
</evidence>
<evidence type="ECO:0000313" key="2">
    <source>
        <dbReference type="Proteomes" id="UP000284202"/>
    </source>
</evidence>
<accession>A0A418SLQ5</accession>
<gene>
    <name evidence="1" type="ORF">D3P04_22725</name>
</gene>
<comment type="caution">
    <text evidence="1">The sequence shown here is derived from an EMBL/GenBank/DDBJ whole genome shotgun (WGS) entry which is preliminary data.</text>
</comment>
<keyword evidence="2" id="KW-1185">Reference proteome</keyword>
<sequence length="96" mass="10739">MKQTADFPTARGPQLLATLSKHFGHKIDVEMQDDHAQLHFEMGDATIETTPEGLRLTADAAGEDDLQQLRDVLESHLLRFAFREDPQPLNWSAPAS</sequence>
<dbReference type="Pfam" id="PF09981">
    <property type="entry name" value="DUF2218"/>
    <property type="match status" value="1"/>
</dbReference>
<dbReference type="RefSeq" id="WP_119752169.1">
    <property type="nucleotide sequence ID" value="NZ_QZCG01000027.1"/>
</dbReference>
<reference evidence="2" key="1">
    <citation type="submission" date="2018-09" db="EMBL/GenBank/DDBJ databases">
        <title>Acidovorax cavernicola nov. sp. isolated from Gruta de las Maravillas (Aracena, Spain).</title>
        <authorList>
            <person name="Jurado V."/>
            <person name="Gutierrez-Patricio S."/>
            <person name="Gonzalez-Pimentel J.L."/>
            <person name="Miller A.Z."/>
            <person name="Laiz L."/>
            <person name="Saiz-Jimenez C."/>
        </authorList>
    </citation>
    <scope>NUCLEOTIDE SEQUENCE [LARGE SCALE GENOMIC DNA]</scope>
    <source>
        <strain evidence="2">1011MAR3C25</strain>
    </source>
</reference>
<name>A0A418SLQ5_9RHOB</name>
<dbReference type="AlphaFoldDB" id="A0A418SLQ5"/>
<dbReference type="InterPro" id="IPR014543">
    <property type="entry name" value="UCP028291"/>
</dbReference>
<proteinExistence type="predicted"/>
<protein>
    <submittedName>
        <fullName evidence="1">DUF2218 domain-containing protein</fullName>
    </submittedName>
</protein>
<dbReference type="Gene3D" id="3.30.310.50">
    <property type="entry name" value="Alpha-D-phosphohexomutase, C-terminal domain"/>
    <property type="match status" value="1"/>
</dbReference>
<dbReference type="OrthoDB" id="9806511at2"/>
<organism evidence="1 2">
    <name type="scientific">Paracoccus onubensis</name>
    <dbReference type="NCBI Taxonomy" id="1675788"/>
    <lineage>
        <taxon>Bacteria</taxon>
        <taxon>Pseudomonadati</taxon>
        <taxon>Pseudomonadota</taxon>
        <taxon>Alphaproteobacteria</taxon>
        <taxon>Rhodobacterales</taxon>
        <taxon>Paracoccaceae</taxon>
        <taxon>Paracoccus</taxon>
    </lineage>
</organism>
<dbReference type="EMBL" id="QZCG01000027">
    <property type="protein sequence ID" value="RJE81869.1"/>
    <property type="molecule type" value="Genomic_DNA"/>
</dbReference>
<dbReference type="Proteomes" id="UP000284202">
    <property type="component" value="Unassembled WGS sequence"/>
</dbReference>